<organism>
    <name type="scientific">Serpula lacrymans var. lacrymans (strain S7.9)</name>
    <name type="common">Dry rot fungus</name>
    <dbReference type="NCBI Taxonomy" id="578457"/>
    <lineage>
        <taxon>Eukaryota</taxon>
        <taxon>Fungi</taxon>
        <taxon>Dikarya</taxon>
        <taxon>Basidiomycota</taxon>
        <taxon>Agaricomycotina</taxon>
        <taxon>Agaricomycetes</taxon>
        <taxon>Agaricomycetidae</taxon>
        <taxon>Boletales</taxon>
        <taxon>Coniophorineae</taxon>
        <taxon>Serpulaceae</taxon>
        <taxon>Serpula</taxon>
    </lineage>
</organism>
<reference evidence="1" key="1">
    <citation type="submission" date="2011-04" db="EMBL/GenBank/DDBJ databases">
        <title>Evolution of plant cell wall degrading machinery underlies the functional diversity of forest fungi.</title>
        <authorList>
            <consortium name="US DOE Joint Genome Institute (JGI-PGF)"/>
            <person name="Eastwood D.C."/>
            <person name="Floudas D."/>
            <person name="Binder M."/>
            <person name="Majcherczyk A."/>
            <person name="Schneider P."/>
            <person name="Aerts A."/>
            <person name="Asiegbu F.O."/>
            <person name="Baker S.E."/>
            <person name="Barry K."/>
            <person name="Bendiksby M."/>
            <person name="Blumentritt M."/>
            <person name="Coutinho P.M."/>
            <person name="Cullen D."/>
            <person name="Cullen D."/>
            <person name="Gathman A."/>
            <person name="Goodell B."/>
            <person name="Henrissat B."/>
            <person name="Ihrmark K."/>
            <person name="Kauserud H."/>
            <person name="Kohler A."/>
            <person name="LaButti K."/>
            <person name="Lapidus A."/>
            <person name="Lavin J.L."/>
            <person name="Lee Y.-H."/>
            <person name="Lindquist E."/>
            <person name="Lilly W."/>
            <person name="Lucas S."/>
            <person name="Morin E."/>
            <person name="Murat C."/>
            <person name="Oguiza J.A."/>
            <person name="Park J."/>
            <person name="Pisabarro A.G."/>
            <person name="Riley R."/>
            <person name="Rosling A."/>
            <person name="Salamov A."/>
            <person name="Schmidt O."/>
            <person name="Schmutz J."/>
            <person name="Skrede I."/>
            <person name="Stenlid J."/>
            <person name="Wiebenga A."/>
            <person name="Xie X."/>
            <person name="Kues U."/>
            <person name="Hibbett D.S."/>
            <person name="Hoffmeister D."/>
            <person name="Hogberg N."/>
            <person name="Martin F."/>
            <person name="Grigoriev I.V."/>
            <person name="Watkinson S.C."/>
        </authorList>
    </citation>
    <scope>NUCLEOTIDE SEQUENCE</scope>
    <source>
        <strain evidence="1">S7.9</strain>
    </source>
</reference>
<dbReference type="GeneID" id="18817427"/>
<accession>F8NJ30</accession>
<name>F8NJ30_SERL9</name>
<gene>
    <name evidence="1" type="ORF">SERLADRAFT_456890</name>
</gene>
<evidence type="ECO:0000313" key="1">
    <source>
        <dbReference type="EMBL" id="EGO29311.1"/>
    </source>
</evidence>
<dbReference type="AlphaFoldDB" id="F8NJ30"/>
<dbReference type="KEGG" id="sla:SERLADRAFT_456890"/>
<dbReference type="HOGENOM" id="CLU_2905553_0_0_1"/>
<dbReference type="RefSeq" id="XP_007313553.1">
    <property type="nucleotide sequence ID" value="XM_007313491.1"/>
</dbReference>
<dbReference type="EMBL" id="GL945429">
    <property type="protein sequence ID" value="EGO29311.1"/>
    <property type="molecule type" value="Genomic_DNA"/>
</dbReference>
<dbReference type="Proteomes" id="UP000008064">
    <property type="component" value="Unassembled WGS sequence"/>
</dbReference>
<sequence>MPWPEDGLSRYVTLLKGQMHNVKGFIVQVRTCGMQNSLRNPFTSCYKRVTPRTICSRRCWDK</sequence>
<proteinExistence type="predicted"/>
<protein>
    <submittedName>
        <fullName evidence="1">Uncharacterized protein</fullName>
    </submittedName>
</protein>